<sequence>MLLQTTMVRIMDLDTQNLIDQYNLADEERLADEDMPPKTLGEIETLPQEAASSRTKQGTSSSNHYSRRHAKCWKNFTLGKKYVDGPKAGKHDVTCKHCKRNYCLNLSRNGTNTMNRHMRSCSKTPGSTPSINKKLDMMVFREKIAMALIQHNLPYSFVEYEKIREAFTYLIIL</sequence>
<accession>A0ABM1RLM7</accession>
<name>A0ABM1RLM7_CAMSA</name>
<proteinExistence type="predicted"/>
<dbReference type="RefSeq" id="XP_019099915.1">
    <property type="nucleotide sequence ID" value="XM_019244370.1"/>
</dbReference>
<evidence type="ECO:0000313" key="3">
    <source>
        <dbReference type="RefSeq" id="XP_019099915.1"/>
    </source>
</evidence>
<feature type="compositionally biased region" description="Polar residues" evidence="1">
    <location>
        <begin position="50"/>
        <end position="64"/>
    </location>
</feature>
<dbReference type="Proteomes" id="UP000694864">
    <property type="component" value="Chromosome 4"/>
</dbReference>
<dbReference type="PANTHER" id="PTHR34396">
    <property type="entry name" value="OS03G0264950 PROTEIN-RELATED"/>
    <property type="match status" value="1"/>
</dbReference>
<reference evidence="3" key="2">
    <citation type="submission" date="2025-08" db="UniProtKB">
        <authorList>
            <consortium name="RefSeq"/>
        </authorList>
    </citation>
    <scope>IDENTIFICATION</scope>
    <source>
        <tissue evidence="3">Leaf</tissue>
    </source>
</reference>
<gene>
    <name evidence="3" type="primary">LOC109132610</name>
</gene>
<dbReference type="GeneID" id="109132610"/>
<dbReference type="PANTHER" id="PTHR34396:SF24">
    <property type="entry name" value="BED-TYPE DOMAIN-CONTAINING PROTEIN"/>
    <property type="match status" value="1"/>
</dbReference>
<feature type="region of interest" description="Disordered" evidence="1">
    <location>
        <begin position="29"/>
        <end position="66"/>
    </location>
</feature>
<dbReference type="SMART" id="SM00614">
    <property type="entry name" value="ZnF_BED"/>
    <property type="match status" value="1"/>
</dbReference>
<evidence type="ECO:0000313" key="2">
    <source>
        <dbReference type="Proteomes" id="UP000694864"/>
    </source>
</evidence>
<protein>
    <submittedName>
        <fullName evidence="3">Uncharacterized protein LOC109132610</fullName>
    </submittedName>
</protein>
<evidence type="ECO:0000256" key="1">
    <source>
        <dbReference type="SAM" id="MobiDB-lite"/>
    </source>
</evidence>
<dbReference type="InterPro" id="IPR053031">
    <property type="entry name" value="Cuticle_assoc_protein"/>
</dbReference>
<organism evidence="2 3">
    <name type="scientific">Camelina sativa</name>
    <name type="common">False flax</name>
    <name type="synonym">Myagrum sativum</name>
    <dbReference type="NCBI Taxonomy" id="90675"/>
    <lineage>
        <taxon>Eukaryota</taxon>
        <taxon>Viridiplantae</taxon>
        <taxon>Streptophyta</taxon>
        <taxon>Embryophyta</taxon>
        <taxon>Tracheophyta</taxon>
        <taxon>Spermatophyta</taxon>
        <taxon>Magnoliopsida</taxon>
        <taxon>eudicotyledons</taxon>
        <taxon>Gunneridae</taxon>
        <taxon>Pentapetalae</taxon>
        <taxon>rosids</taxon>
        <taxon>malvids</taxon>
        <taxon>Brassicales</taxon>
        <taxon>Brassicaceae</taxon>
        <taxon>Camelineae</taxon>
        <taxon>Camelina</taxon>
    </lineage>
</organism>
<keyword evidence="2" id="KW-1185">Reference proteome</keyword>
<reference evidence="2" key="1">
    <citation type="journal article" date="2014" name="Nat. Commun.">
        <title>The emerging biofuel crop Camelina sativa retains a highly undifferentiated hexaploid genome structure.</title>
        <authorList>
            <person name="Kagale S."/>
            <person name="Koh C."/>
            <person name="Nixon J."/>
            <person name="Bollina V."/>
            <person name="Clarke W.E."/>
            <person name="Tuteja R."/>
            <person name="Spillane C."/>
            <person name="Robinson S.J."/>
            <person name="Links M.G."/>
            <person name="Clarke C."/>
            <person name="Higgins E.E."/>
            <person name="Huebert T."/>
            <person name="Sharpe A.G."/>
            <person name="Parkin I.A."/>
        </authorList>
    </citation>
    <scope>NUCLEOTIDE SEQUENCE [LARGE SCALE GENOMIC DNA]</scope>
    <source>
        <strain evidence="2">cv. DH55</strain>
    </source>
</reference>